<evidence type="ECO:0000313" key="3">
    <source>
        <dbReference type="Proteomes" id="UP000634805"/>
    </source>
</evidence>
<dbReference type="CDD" id="cd05254">
    <property type="entry name" value="dTDP_HR_like_SDR_e"/>
    <property type="match status" value="1"/>
</dbReference>
<dbReference type="AlphaFoldDB" id="A0A811T7U3"/>
<organism evidence="2 3">
    <name type="scientific">Candidatus Argoarchaeum ethanivorans</name>
    <dbReference type="NCBI Taxonomy" id="2608793"/>
    <lineage>
        <taxon>Archaea</taxon>
        <taxon>Methanobacteriati</taxon>
        <taxon>Methanobacteriota</taxon>
        <taxon>Stenosarchaea group</taxon>
        <taxon>Methanomicrobia</taxon>
        <taxon>Methanosarcinales</taxon>
        <taxon>Methanosarcinales incertae sedis</taxon>
        <taxon>GOM Arc I cluster</taxon>
        <taxon>Candidatus Argoarchaeum</taxon>
    </lineage>
</organism>
<reference evidence="2" key="1">
    <citation type="submission" date="2020-10" db="EMBL/GenBank/DDBJ databases">
        <authorList>
            <person name="Hahn C.J."/>
            <person name="Laso-Perez R."/>
            <person name="Vulcano F."/>
            <person name="Vaziourakis K.-M."/>
            <person name="Stokke R."/>
            <person name="Steen I.H."/>
            <person name="Teske A."/>
            <person name="Boetius A."/>
            <person name="Liebeke M."/>
            <person name="Amann R."/>
            <person name="Knittel K."/>
        </authorList>
    </citation>
    <scope>NUCLEOTIDE SEQUENCE</scope>
    <source>
        <strain evidence="2">Gfbio:e3339647-f889-4370-9287-4fb5cb688e4c:AG392D22_GoMArc1</strain>
    </source>
</reference>
<dbReference type="Gene3D" id="3.90.25.10">
    <property type="entry name" value="UDP-galactose 4-epimerase, domain 1"/>
    <property type="match status" value="1"/>
</dbReference>
<dbReference type="EMBL" id="CAJHIS010000012">
    <property type="protein sequence ID" value="CAD6493476.1"/>
    <property type="molecule type" value="Genomic_DNA"/>
</dbReference>
<dbReference type="NCBIfam" id="TIGR01214">
    <property type="entry name" value="rmlD"/>
    <property type="match status" value="1"/>
</dbReference>
<dbReference type="PANTHER" id="PTHR10491">
    <property type="entry name" value="DTDP-4-DEHYDRORHAMNOSE REDUCTASE"/>
    <property type="match status" value="1"/>
</dbReference>
<dbReference type="PANTHER" id="PTHR10491:SF4">
    <property type="entry name" value="METHIONINE ADENOSYLTRANSFERASE 2 SUBUNIT BETA"/>
    <property type="match status" value="1"/>
</dbReference>
<feature type="domain" description="RmlD-like substrate binding" evidence="1">
    <location>
        <begin position="13"/>
        <end position="270"/>
    </location>
</feature>
<proteinExistence type="predicted"/>
<dbReference type="Gene3D" id="3.40.50.720">
    <property type="entry name" value="NAD(P)-binding Rossmann-like Domain"/>
    <property type="match status" value="1"/>
</dbReference>
<evidence type="ECO:0000313" key="2">
    <source>
        <dbReference type="EMBL" id="CAD6493476.1"/>
    </source>
</evidence>
<dbReference type="InterPro" id="IPR029903">
    <property type="entry name" value="RmlD-like-bd"/>
</dbReference>
<evidence type="ECO:0000259" key="1">
    <source>
        <dbReference type="Pfam" id="PF04321"/>
    </source>
</evidence>
<comment type="caution">
    <text evidence="2">The sequence shown here is derived from an EMBL/GenBank/DDBJ whole genome shotgun (WGS) entry which is preliminary data.</text>
</comment>
<dbReference type="InterPro" id="IPR005913">
    <property type="entry name" value="dTDP_dehydrorham_reduct"/>
</dbReference>
<sequence length="276" mass="31160">MVYRKRMVVEEIKTLILGADGMLGHDLQKVFPDAVSRGRDPDITDEVLVSTFIQELNPNLVINAAAYTDVDGCEDNRETAFRVNGKALEYIAKACSNVGAVLVHYSTDYIFDGSKEEYVESDQPCPINAYGESKLLGEKNIMENMSDYRIIRTSWLFGVHGKNFVETMMRLSGEMDMVRVVNDQFGKPTYTADLARKTAEIVGLSPGIYHITNDGVCSWYEFAAAIIDNVAPCLSEEFAVRAKRPRYSVLVNTKTTPMRHWKDALGEYLKIKEMRR</sequence>
<name>A0A811T7U3_9EURY</name>
<dbReference type="GO" id="GO:0008831">
    <property type="term" value="F:dTDP-4-dehydrorhamnose reductase activity"/>
    <property type="evidence" value="ECO:0007669"/>
    <property type="project" value="TreeGrafter"/>
</dbReference>
<dbReference type="Pfam" id="PF04321">
    <property type="entry name" value="RmlD_sub_bind"/>
    <property type="match status" value="1"/>
</dbReference>
<accession>A0A811T7U3</accession>
<protein>
    <submittedName>
        <fullName evidence="2">RmlD substrate binding domain protein</fullName>
    </submittedName>
</protein>
<gene>
    <name evidence="2" type="ORF">EMLJLAPB_00519</name>
</gene>
<dbReference type="Proteomes" id="UP000634805">
    <property type="component" value="Unassembled WGS sequence"/>
</dbReference>
<dbReference type="InterPro" id="IPR036291">
    <property type="entry name" value="NAD(P)-bd_dom_sf"/>
</dbReference>
<dbReference type="GO" id="GO:0019305">
    <property type="term" value="P:dTDP-rhamnose biosynthetic process"/>
    <property type="evidence" value="ECO:0007669"/>
    <property type="project" value="TreeGrafter"/>
</dbReference>
<dbReference type="GO" id="GO:0005829">
    <property type="term" value="C:cytosol"/>
    <property type="evidence" value="ECO:0007669"/>
    <property type="project" value="TreeGrafter"/>
</dbReference>
<dbReference type="SUPFAM" id="SSF51735">
    <property type="entry name" value="NAD(P)-binding Rossmann-fold domains"/>
    <property type="match status" value="1"/>
</dbReference>